<evidence type="ECO:0008006" key="3">
    <source>
        <dbReference type="Google" id="ProtNLM"/>
    </source>
</evidence>
<gene>
    <name evidence="1" type="ORF">C7T94_07090</name>
</gene>
<dbReference type="InterPro" id="IPR009097">
    <property type="entry name" value="Cyclic_Pdiesterase"/>
</dbReference>
<organism evidence="1 2">
    <name type="scientific">Pedobacter yulinensis</name>
    <dbReference type="NCBI Taxonomy" id="2126353"/>
    <lineage>
        <taxon>Bacteria</taxon>
        <taxon>Pseudomonadati</taxon>
        <taxon>Bacteroidota</taxon>
        <taxon>Sphingobacteriia</taxon>
        <taxon>Sphingobacteriales</taxon>
        <taxon>Sphingobacteriaceae</taxon>
        <taxon>Pedobacter</taxon>
    </lineage>
</organism>
<dbReference type="Gene3D" id="3.90.1140.10">
    <property type="entry name" value="Cyclic phosphodiesterase"/>
    <property type="match status" value="1"/>
</dbReference>
<dbReference type="InterPro" id="IPR050580">
    <property type="entry name" value="2H_phosphoesterase_YjcG-like"/>
</dbReference>
<dbReference type="EMBL" id="PYLS01000004">
    <property type="protein sequence ID" value="PST84464.1"/>
    <property type="molecule type" value="Genomic_DNA"/>
</dbReference>
<dbReference type="Proteomes" id="UP000240912">
    <property type="component" value="Unassembled WGS sequence"/>
</dbReference>
<proteinExistence type="predicted"/>
<keyword evidence="2" id="KW-1185">Reference proteome</keyword>
<evidence type="ECO:0000313" key="2">
    <source>
        <dbReference type="Proteomes" id="UP000240912"/>
    </source>
</evidence>
<dbReference type="PANTHER" id="PTHR40037">
    <property type="entry name" value="PHOSPHOESTERASE YJCG-RELATED"/>
    <property type="match status" value="1"/>
</dbReference>
<dbReference type="PANTHER" id="PTHR40037:SF1">
    <property type="entry name" value="PHOSPHOESTERASE SAOUHSC_00951-RELATED"/>
    <property type="match status" value="1"/>
</dbReference>
<dbReference type="OrthoDB" id="1951600at2"/>
<dbReference type="SUPFAM" id="SSF55144">
    <property type="entry name" value="LigT-like"/>
    <property type="match status" value="1"/>
</dbReference>
<accession>A0A2T3HPV0</accession>
<comment type="caution">
    <text evidence="1">The sequence shown here is derived from an EMBL/GenBank/DDBJ whole genome shotgun (WGS) entry which is preliminary data.</text>
</comment>
<dbReference type="AlphaFoldDB" id="A0A2T3HPV0"/>
<protein>
    <recommendedName>
        <fullName evidence="3">2'-5' RNA ligase</fullName>
    </recommendedName>
</protein>
<sequence length="184" mass="20952">MESLYLLAILPPAELSARIHAIRQECAEAFGTTAALRPPVHMTLAAPLRMDSAREDSLLRSLEAACNQSPFNIELENFSGFENTAVFINVKKTPQLSRLRQEIMRRLPVKGPVGPFHPHFTVAYRDIAEVYPMIMARYRRRKFFAAFVSSGFTLLKHDGQSWQRFHEFSFLAGPRQLSLDNLFA</sequence>
<dbReference type="RefSeq" id="WP_107214560.1">
    <property type="nucleotide sequence ID" value="NZ_KZ686268.1"/>
</dbReference>
<dbReference type="Pfam" id="PF13563">
    <property type="entry name" value="2_5_RNA_ligase2"/>
    <property type="match status" value="1"/>
</dbReference>
<name>A0A2T3HPV0_9SPHI</name>
<reference evidence="1 2" key="1">
    <citation type="submission" date="2018-03" db="EMBL/GenBank/DDBJ databases">
        <authorList>
            <person name="Keele B.F."/>
        </authorList>
    </citation>
    <scope>NUCLEOTIDE SEQUENCE [LARGE SCALE GENOMIC DNA]</scope>
    <source>
        <strain evidence="1 2">YL28-9</strain>
    </source>
</reference>
<evidence type="ECO:0000313" key="1">
    <source>
        <dbReference type="EMBL" id="PST84464.1"/>
    </source>
</evidence>